<organism evidence="2 3">
    <name type="scientific">Mucilaginibacter myungsuensis</name>
    <dbReference type="NCBI Taxonomy" id="649104"/>
    <lineage>
        <taxon>Bacteria</taxon>
        <taxon>Pseudomonadati</taxon>
        <taxon>Bacteroidota</taxon>
        <taxon>Sphingobacteriia</taxon>
        <taxon>Sphingobacteriales</taxon>
        <taxon>Sphingobacteriaceae</taxon>
        <taxon>Mucilaginibacter</taxon>
    </lineage>
</organism>
<evidence type="ECO:0000313" key="3">
    <source>
        <dbReference type="Proteomes" id="UP000622475"/>
    </source>
</evidence>
<feature type="signal peptide" evidence="1">
    <location>
        <begin position="1"/>
        <end position="24"/>
    </location>
</feature>
<protein>
    <recommendedName>
        <fullName evidence="4">Adhesin domain-containing protein</fullName>
    </recommendedName>
</protein>
<reference evidence="2" key="1">
    <citation type="submission" date="2020-10" db="EMBL/GenBank/DDBJ databases">
        <title>Mucilaginibacter mali sp. nov., isolated from rhizosphere soil of apple orchard.</title>
        <authorList>
            <person name="Lee J.-S."/>
            <person name="Kim H.S."/>
            <person name="Kim J.-S."/>
        </authorList>
    </citation>
    <scope>NUCLEOTIDE SEQUENCE</scope>
    <source>
        <strain evidence="2">KCTC 22746</strain>
    </source>
</reference>
<evidence type="ECO:0000256" key="1">
    <source>
        <dbReference type="SAM" id="SignalP"/>
    </source>
</evidence>
<name>A0A929KY69_9SPHI</name>
<accession>A0A929KY69</accession>
<comment type="caution">
    <text evidence="2">The sequence shown here is derived from an EMBL/GenBank/DDBJ whole genome shotgun (WGS) entry which is preliminary data.</text>
</comment>
<evidence type="ECO:0000313" key="2">
    <source>
        <dbReference type="EMBL" id="MBE9661064.1"/>
    </source>
</evidence>
<keyword evidence="1" id="KW-0732">Signal</keyword>
<proteinExistence type="predicted"/>
<dbReference type="RefSeq" id="WP_194110273.1">
    <property type="nucleotide sequence ID" value="NZ_JADFFL010000002.1"/>
</dbReference>
<gene>
    <name evidence="2" type="ORF">IRJ16_04145</name>
</gene>
<dbReference type="EMBL" id="JADFFL010000002">
    <property type="protein sequence ID" value="MBE9661064.1"/>
    <property type="molecule type" value="Genomic_DNA"/>
</dbReference>
<sequence>MKLKVYNIAAMALALIALGTNSFAQTVTGTTSSSKTDTTPRAATTSINGIQILPGSTGKTIVLNGGQLAAISPGTSLYTTGSNAYTLASVNGLYMDAFGAASQDTAYLKKMKKLQEQVSAIQKEMSALRTEEYKKVNAERQRQIADRAKDSERKFADRFTLTGLTSRYNYDRNDTELEKKIASGDVKMKTKNISKSFSVDANDVVKIDNKFGKVTINAWNKNEVKVDVDIKTYANDDDKADKLLDAVNIDSDKSSDGVSFITKISRHDGNNVSIGNGKYVINKTVINYTVYMPAKNPLNITNSYGAVILPDMNGKLTIKNQFGNFTAKALTNPDNSIEVRYGNANIESLYGSNLAVSFGALDLQLADKLNAKLEYTPAKIGRLTNSADIKVHFGEGIQIATLDKNLKTLSINSSYAPVKLASLNDANFNVTTSYGGFTYNDDKVNVTSKSPESDRSINTTKVYKGTIGKGDSDKLITIKSNFSSVKFDQ</sequence>
<keyword evidence="3" id="KW-1185">Reference proteome</keyword>
<dbReference type="AlphaFoldDB" id="A0A929KY69"/>
<feature type="chain" id="PRO_5036806335" description="Adhesin domain-containing protein" evidence="1">
    <location>
        <begin position="25"/>
        <end position="489"/>
    </location>
</feature>
<evidence type="ECO:0008006" key="4">
    <source>
        <dbReference type="Google" id="ProtNLM"/>
    </source>
</evidence>
<dbReference type="Proteomes" id="UP000622475">
    <property type="component" value="Unassembled WGS sequence"/>
</dbReference>